<dbReference type="RefSeq" id="XP_041690361.1">
    <property type="nucleotide sequence ID" value="XM_041824929.1"/>
</dbReference>
<dbReference type="AlphaFoldDB" id="A0A1L7UDI6"/>
<evidence type="ECO:0000313" key="2">
    <source>
        <dbReference type="EMBL" id="CVL07222.1"/>
    </source>
</evidence>
<comment type="caution">
    <text evidence="2">The sequence shown here is derived from an EMBL/GenBank/DDBJ whole genome shotgun (WGS) entry which is preliminary data.</text>
</comment>
<sequence length="432" mass="48588">MNELAANLTALRIGRPTHVGFGDETPTEVPFCPPSGNLATKLDNTPRYLFRVYSDASAGNNSSEWFKSIDALRNNLTDIFARDNAANIAIALNEHLRWEPKSYGDPFISWTTSLLVAIQYAIYKHKAEGAELEAIHLCIIDTTMFPKGIFVRDLDLIEEFYDKVPRGQKITVKGVQQTWEARGLGDFRHLRNKPHKTYSGVYYFGEFLSQGQINITDRSSTVTCDKIINNALFTLLPQFQVELEDSKAQWAEAVVESREPFYMDTKPEATSASEFVAATKIALQFGNVWFMPVLANLLALRPRAAQDPGILDQISGLYSDDVKYSMSSKDTKIVANENIPEVLQFGKIVYDINEAFWEESAYKLLRSMEETADIVRRFVTSSRTTGASRLLGKRMSADNLYTIESKHLKPLMQMLGTLNCVIQDIEEGTSST</sequence>
<protein>
    <recommendedName>
        <fullName evidence="1">DUF7587 domain-containing protein</fullName>
    </recommendedName>
</protein>
<feature type="domain" description="DUF7587" evidence="1">
    <location>
        <begin position="45"/>
        <end position="159"/>
    </location>
</feature>
<dbReference type="EMBL" id="FCQH01000019">
    <property type="protein sequence ID" value="CVL07222.1"/>
    <property type="molecule type" value="Genomic_DNA"/>
</dbReference>
<dbReference type="VEuPathDB" id="FungiDB:FMAN_15336"/>
<dbReference type="Pfam" id="PF24494">
    <property type="entry name" value="DUF7587"/>
    <property type="match status" value="1"/>
</dbReference>
<dbReference type="InterPro" id="IPR056009">
    <property type="entry name" value="DUF7587"/>
</dbReference>
<gene>
    <name evidence="2" type="ORF">FMAN_15336</name>
</gene>
<evidence type="ECO:0000313" key="3">
    <source>
        <dbReference type="Proteomes" id="UP000184255"/>
    </source>
</evidence>
<organism evidence="2 3">
    <name type="scientific">Fusarium mangiferae</name>
    <name type="common">Mango malformation disease fungus</name>
    <dbReference type="NCBI Taxonomy" id="192010"/>
    <lineage>
        <taxon>Eukaryota</taxon>
        <taxon>Fungi</taxon>
        <taxon>Dikarya</taxon>
        <taxon>Ascomycota</taxon>
        <taxon>Pezizomycotina</taxon>
        <taxon>Sordariomycetes</taxon>
        <taxon>Hypocreomycetidae</taxon>
        <taxon>Hypocreales</taxon>
        <taxon>Nectriaceae</taxon>
        <taxon>Fusarium</taxon>
        <taxon>Fusarium fujikuroi species complex</taxon>
    </lineage>
</organism>
<keyword evidence="3" id="KW-1185">Reference proteome</keyword>
<proteinExistence type="predicted"/>
<dbReference type="GeneID" id="65094577"/>
<evidence type="ECO:0000259" key="1">
    <source>
        <dbReference type="Pfam" id="PF24494"/>
    </source>
</evidence>
<accession>A0A1L7UDI6</accession>
<reference evidence="3" key="1">
    <citation type="journal article" date="2016" name="Genome Biol. Evol.">
        <title>Comparative 'omics' of the Fusarium fujikuroi species complex highlights differences in genetic potential and metabolite synthesis.</title>
        <authorList>
            <person name="Niehaus E.-M."/>
            <person name="Muensterkoetter M."/>
            <person name="Proctor R.H."/>
            <person name="Brown D.W."/>
            <person name="Sharon A."/>
            <person name="Idan Y."/>
            <person name="Oren-Young L."/>
            <person name="Sieber C.M."/>
            <person name="Novak O."/>
            <person name="Pencik A."/>
            <person name="Tarkowska D."/>
            <person name="Hromadova K."/>
            <person name="Freeman S."/>
            <person name="Maymon M."/>
            <person name="Elazar M."/>
            <person name="Youssef S.A."/>
            <person name="El-Shabrawy E.S.M."/>
            <person name="Shalaby A.B.A."/>
            <person name="Houterman P."/>
            <person name="Brock N.L."/>
            <person name="Burkhardt I."/>
            <person name="Tsavkelova E.A."/>
            <person name="Dickschat J.S."/>
            <person name="Galuszka P."/>
            <person name="Gueldener U."/>
            <person name="Tudzynski B."/>
        </authorList>
    </citation>
    <scope>NUCLEOTIDE SEQUENCE [LARGE SCALE GENOMIC DNA]</scope>
    <source>
        <strain evidence="3">MRC7560</strain>
    </source>
</reference>
<name>A0A1L7UDI6_FUSMA</name>
<dbReference type="Proteomes" id="UP000184255">
    <property type="component" value="Unassembled WGS sequence"/>
</dbReference>